<protein>
    <submittedName>
        <fullName evidence="1">Uncharacterized protein</fullName>
    </submittedName>
</protein>
<dbReference type="AlphaFoldDB" id="A0AAN7CAX0"/>
<reference evidence="1" key="1">
    <citation type="journal article" date="2023" name="Mol. Phylogenet. Evol.">
        <title>Genome-scale phylogeny and comparative genomics of the fungal order Sordariales.</title>
        <authorList>
            <person name="Hensen N."/>
            <person name="Bonometti L."/>
            <person name="Westerberg I."/>
            <person name="Brannstrom I.O."/>
            <person name="Guillou S."/>
            <person name="Cros-Aarteil S."/>
            <person name="Calhoun S."/>
            <person name="Haridas S."/>
            <person name="Kuo A."/>
            <person name="Mondo S."/>
            <person name="Pangilinan J."/>
            <person name="Riley R."/>
            <person name="LaButti K."/>
            <person name="Andreopoulos B."/>
            <person name="Lipzen A."/>
            <person name="Chen C."/>
            <person name="Yan M."/>
            <person name="Daum C."/>
            <person name="Ng V."/>
            <person name="Clum A."/>
            <person name="Steindorff A."/>
            <person name="Ohm R.A."/>
            <person name="Martin F."/>
            <person name="Silar P."/>
            <person name="Natvig D.O."/>
            <person name="Lalanne C."/>
            <person name="Gautier V."/>
            <person name="Ament-Velasquez S.L."/>
            <person name="Kruys A."/>
            <person name="Hutchinson M.I."/>
            <person name="Powell A.J."/>
            <person name="Barry K."/>
            <person name="Miller A.N."/>
            <person name="Grigoriev I.V."/>
            <person name="Debuchy R."/>
            <person name="Gladieux P."/>
            <person name="Hiltunen Thoren M."/>
            <person name="Johannesson H."/>
        </authorList>
    </citation>
    <scope>NUCLEOTIDE SEQUENCE</scope>
    <source>
        <strain evidence="1">CBS 532.94</strain>
    </source>
</reference>
<dbReference type="Proteomes" id="UP001303760">
    <property type="component" value="Unassembled WGS sequence"/>
</dbReference>
<reference evidence="1" key="2">
    <citation type="submission" date="2023-05" db="EMBL/GenBank/DDBJ databases">
        <authorList>
            <consortium name="Lawrence Berkeley National Laboratory"/>
            <person name="Steindorff A."/>
            <person name="Hensen N."/>
            <person name="Bonometti L."/>
            <person name="Westerberg I."/>
            <person name="Brannstrom I.O."/>
            <person name="Guillou S."/>
            <person name="Cros-Aarteil S."/>
            <person name="Calhoun S."/>
            <person name="Haridas S."/>
            <person name="Kuo A."/>
            <person name="Mondo S."/>
            <person name="Pangilinan J."/>
            <person name="Riley R."/>
            <person name="Labutti K."/>
            <person name="Andreopoulos B."/>
            <person name="Lipzen A."/>
            <person name="Chen C."/>
            <person name="Yanf M."/>
            <person name="Daum C."/>
            <person name="Ng V."/>
            <person name="Clum A."/>
            <person name="Ohm R."/>
            <person name="Martin F."/>
            <person name="Silar P."/>
            <person name="Natvig D."/>
            <person name="Lalanne C."/>
            <person name="Gautier V."/>
            <person name="Ament-Velasquez S.L."/>
            <person name="Kruys A."/>
            <person name="Hutchinson M.I."/>
            <person name="Powell A.J."/>
            <person name="Barry K."/>
            <person name="Miller A.N."/>
            <person name="Grigoriev I.V."/>
            <person name="Debuchy R."/>
            <person name="Gladieux P."/>
            <person name="Thoren M.H."/>
            <person name="Johannesson H."/>
        </authorList>
    </citation>
    <scope>NUCLEOTIDE SEQUENCE</scope>
    <source>
        <strain evidence="1">CBS 532.94</strain>
    </source>
</reference>
<sequence length="532" mass="59092">MNAIFEGPAYRAGNAIRGVERAVTGGVGVVYRFVTDANEKLAITREIIHHAHARARSEFLGRVTGLLVEELDEPDANTVLNAAGEICCKAASDTVKSVISRVLDCTFNAKQIELDEPNANTILNAARQIYCTAASATVKSLIFKLLEHTFKALGQNDMARALVIWKGIFTNHANPETLAFIVDNKSDLALFLINLVEPAKLYVTALGTSTVDDLHTSYRPYNELDLTQARNRHALICQLQRLAASLRYILLMGKQEQSLEQSLSQLNMNTELRSDFDGDTDITSIPATLTSSVKETRCPTEKWLFVNGIGGEYYWVQLYCEKLRDIFQRNIKGIFNRSDGILWDLVECAGERDINGAGVPLAQRTESSLVAQRMLKSELSAALREPGGFVVMIAYSQGCLLLRHVLQELVRDGGLQVAMTDRLRVFTFGNPSIDWKGTTPDGAETFLCEHVNHTEHFANREDFVAKLGVLRSPQERDQREAGFIHEKSSVFINNRLNWVGHLFGTQYSLNPGDYNHEPPSRLLACAGGQAMT</sequence>
<name>A0AAN7CAX0_9PEZI</name>
<organism evidence="1 2">
    <name type="scientific">Achaetomium macrosporum</name>
    <dbReference type="NCBI Taxonomy" id="79813"/>
    <lineage>
        <taxon>Eukaryota</taxon>
        <taxon>Fungi</taxon>
        <taxon>Dikarya</taxon>
        <taxon>Ascomycota</taxon>
        <taxon>Pezizomycotina</taxon>
        <taxon>Sordariomycetes</taxon>
        <taxon>Sordariomycetidae</taxon>
        <taxon>Sordariales</taxon>
        <taxon>Chaetomiaceae</taxon>
        <taxon>Achaetomium</taxon>
    </lineage>
</organism>
<dbReference type="PANTHER" id="PTHR42044:SF2">
    <property type="entry name" value="DUF676 DOMAIN-CONTAINING PROTEIN"/>
    <property type="match status" value="1"/>
</dbReference>
<accession>A0AAN7CAX0</accession>
<evidence type="ECO:0000313" key="1">
    <source>
        <dbReference type="EMBL" id="KAK4238674.1"/>
    </source>
</evidence>
<dbReference type="EMBL" id="MU860086">
    <property type="protein sequence ID" value="KAK4238674.1"/>
    <property type="molecule type" value="Genomic_DNA"/>
</dbReference>
<dbReference type="InterPro" id="IPR029058">
    <property type="entry name" value="AB_hydrolase_fold"/>
</dbReference>
<gene>
    <name evidence="1" type="ORF">C8A03DRAFT_33274</name>
</gene>
<proteinExistence type="predicted"/>
<keyword evidence="2" id="KW-1185">Reference proteome</keyword>
<evidence type="ECO:0000313" key="2">
    <source>
        <dbReference type="Proteomes" id="UP001303760"/>
    </source>
</evidence>
<comment type="caution">
    <text evidence="1">The sequence shown here is derived from an EMBL/GenBank/DDBJ whole genome shotgun (WGS) entry which is preliminary data.</text>
</comment>
<dbReference type="PANTHER" id="PTHR42044">
    <property type="entry name" value="DUF676 DOMAIN-CONTAINING PROTEIN-RELATED"/>
    <property type="match status" value="1"/>
</dbReference>
<dbReference type="Gene3D" id="3.40.50.1820">
    <property type="entry name" value="alpha/beta hydrolase"/>
    <property type="match status" value="1"/>
</dbReference>